<feature type="region of interest" description="Disordered" evidence="1">
    <location>
        <begin position="127"/>
        <end position="146"/>
    </location>
</feature>
<evidence type="ECO:0000256" key="1">
    <source>
        <dbReference type="SAM" id="MobiDB-lite"/>
    </source>
</evidence>
<sequence length="347" mass="37874">MPINSSGCIFVTQTQQGLSLQTLLLLDLLVLSKYLNPSKDAPKSSDGTVPTCLASAVLDTLLCVLVDAPAVLRLFEELNGLEVLVRTLKRPGVTQETRMKCLEFLYFYLLPEEDPLSVEGQQAIDLSASQGSQTASDTSDDEFAPNPKVAELRLLRNDIDFTPATPIKQKKRPVIGGVPTPNLSSKHRHGTHDDGSFSNPLSRDHGHARGTSEVTLVPSSSSGSLIESGDDTPRTPIKLLRAHRSGASKESDSEGSLDRVQTPQRRHLREASYADNTLVNNPFDERTPKPARQKMPFPSSLPPTNVTRKGEKMLLTTDEKTQLLAKHLGNVHALVAGMRHTGIWGLH</sequence>
<dbReference type="Proteomes" id="UP000007148">
    <property type="component" value="Unassembled WGS sequence"/>
</dbReference>
<dbReference type="InterPro" id="IPR012535">
    <property type="entry name" value="Cell_div_Cdc14"/>
</dbReference>
<feature type="chain" id="PRO_5003468737" description="Cell division control protein 14" evidence="2">
    <location>
        <begin position="33"/>
        <end position="347"/>
    </location>
</feature>
<comment type="caution">
    <text evidence="3">The sequence shown here is derived from an EMBL/GenBank/DDBJ whole genome shotgun (WGS) entry which is preliminary data.</text>
</comment>
<dbReference type="PANTHER" id="PTHR34065:SF1">
    <property type="entry name" value="CELL DIVISION CONTROL PROTEIN 14"/>
    <property type="match status" value="1"/>
</dbReference>
<dbReference type="HOGENOM" id="CLU_043859_0_0_1"/>
<evidence type="ECO:0000313" key="4">
    <source>
        <dbReference type="Proteomes" id="UP000007148"/>
    </source>
</evidence>
<dbReference type="OrthoDB" id="5357220at2759"/>
<dbReference type="EMBL" id="CAFZ01000084">
    <property type="protein sequence ID" value="CCA70465.1"/>
    <property type="molecule type" value="Genomic_DNA"/>
</dbReference>
<gene>
    <name evidence="3" type="ORF">PIIN_04403</name>
</gene>
<reference evidence="3 4" key="1">
    <citation type="journal article" date="2011" name="PLoS Pathog.">
        <title>Endophytic Life Strategies Decoded by Genome and Transcriptome Analyses of the Mutualistic Root Symbiont Piriformospora indica.</title>
        <authorList>
            <person name="Zuccaro A."/>
            <person name="Lahrmann U."/>
            <person name="Guldener U."/>
            <person name="Langen G."/>
            <person name="Pfiffi S."/>
            <person name="Biedenkopf D."/>
            <person name="Wong P."/>
            <person name="Samans B."/>
            <person name="Grimm C."/>
            <person name="Basiewicz M."/>
            <person name="Murat C."/>
            <person name="Martin F."/>
            <person name="Kogel K.H."/>
        </authorList>
    </citation>
    <scope>NUCLEOTIDE SEQUENCE [LARGE SCALE GENOMIC DNA]</scope>
    <source>
        <strain evidence="3 4">DSM 11827</strain>
    </source>
</reference>
<dbReference type="AlphaFoldDB" id="G4TGQ1"/>
<accession>G4TGQ1</accession>
<feature type="compositionally biased region" description="Polar residues" evidence="1">
    <location>
        <begin position="127"/>
        <end position="137"/>
    </location>
</feature>
<protein>
    <recommendedName>
        <fullName evidence="5">Cell division control protein 14</fullName>
    </recommendedName>
</protein>
<dbReference type="STRING" id="1109443.G4TGQ1"/>
<keyword evidence="2" id="KW-0732">Signal</keyword>
<name>G4TGQ1_SERID</name>
<feature type="compositionally biased region" description="Low complexity" evidence="1">
    <location>
        <begin position="211"/>
        <end position="227"/>
    </location>
</feature>
<feature type="region of interest" description="Disordered" evidence="1">
    <location>
        <begin position="278"/>
        <end position="307"/>
    </location>
</feature>
<feature type="signal peptide" evidence="2">
    <location>
        <begin position="1"/>
        <end position="32"/>
    </location>
</feature>
<dbReference type="InParanoid" id="G4TGQ1"/>
<proteinExistence type="predicted"/>
<evidence type="ECO:0000256" key="2">
    <source>
        <dbReference type="SAM" id="SignalP"/>
    </source>
</evidence>
<dbReference type="eggNOG" id="ENOG502S6JC">
    <property type="taxonomic scope" value="Eukaryota"/>
</dbReference>
<dbReference type="PANTHER" id="PTHR34065">
    <property type="entry name" value="CELL DIVISION CONTROL PROTEIN 14"/>
    <property type="match status" value="1"/>
</dbReference>
<keyword evidence="4" id="KW-1185">Reference proteome</keyword>
<feature type="region of interest" description="Disordered" evidence="1">
    <location>
        <begin position="163"/>
        <end position="265"/>
    </location>
</feature>
<evidence type="ECO:0000313" key="3">
    <source>
        <dbReference type="EMBL" id="CCA70465.1"/>
    </source>
</evidence>
<organism evidence="3 4">
    <name type="scientific">Serendipita indica (strain DSM 11827)</name>
    <name type="common">Root endophyte fungus</name>
    <name type="synonym">Piriformospora indica</name>
    <dbReference type="NCBI Taxonomy" id="1109443"/>
    <lineage>
        <taxon>Eukaryota</taxon>
        <taxon>Fungi</taxon>
        <taxon>Dikarya</taxon>
        <taxon>Basidiomycota</taxon>
        <taxon>Agaricomycotina</taxon>
        <taxon>Agaricomycetes</taxon>
        <taxon>Sebacinales</taxon>
        <taxon>Serendipitaceae</taxon>
        <taxon>Serendipita</taxon>
    </lineage>
</organism>
<dbReference type="Pfam" id="PF08045">
    <property type="entry name" value="CDC14"/>
    <property type="match status" value="1"/>
</dbReference>
<evidence type="ECO:0008006" key="5">
    <source>
        <dbReference type="Google" id="ProtNLM"/>
    </source>
</evidence>
<dbReference type="OMA" id="REVDYEP"/>